<dbReference type="InterPro" id="IPR022085">
    <property type="entry name" value="OpdG"/>
</dbReference>
<dbReference type="AlphaFoldDB" id="A0A074WCP1"/>
<keyword evidence="2" id="KW-1185">Reference proteome</keyword>
<dbReference type="RefSeq" id="XP_040884679.1">
    <property type="nucleotide sequence ID" value="XM_041025676.1"/>
</dbReference>
<proteinExistence type="predicted"/>
<name>A0A074WCP1_AURM1</name>
<protein>
    <submittedName>
        <fullName evidence="1">Uncharacterized protein</fullName>
    </submittedName>
</protein>
<dbReference type="GeneID" id="63919049"/>
<gene>
    <name evidence="1" type="ORF">M437DRAFT_71466</name>
</gene>
<reference evidence="1 2" key="1">
    <citation type="journal article" date="2014" name="BMC Genomics">
        <title>Genome sequencing of four Aureobasidium pullulans varieties: biotechnological potential, stress tolerance, and description of new species.</title>
        <authorList>
            <person name="Gostin Ar C."/>
            <person name="Ohm R.A."/>
            <person name="Kogej T."/>
            <person name="Sonjak S."/>
            <person name="Turk M."/>
            <person name="Zajc J."/>
            <person name="Zalar P."/>
            <person name="Grube M."/>
            <person name="Sun H."/>
            <person name="Han J."/>
            <person name="Sharma A."/>
            <person name="Chiniquy J."/>
            <person name="Ngan C.Y."/>
            <person name="Lipzen A."/>
            <person name="Barry K."/>
            <person name="Grigoriev I.V."/>
            <person name="Gunde-Cimerman N."/>
        </authorList>
    </citation>
    <scope>NUCLEOTIDE SEQUENCE [LARGE SCALE GENOMIC DNA]</scope>
    <source>
        <strain evidence="1 2">CBS 110374</strain>
    </source>
</reference>
<dbReference type="Pfam" id="PF12311">
    <property type="entry name" value="DUF3632"/>
    <property type="match status" value="1"/>
</dbReference>
<dbReference type="HOGENOM" id="CLU_035263_1_1_1"/>
<organism evidence="1 2">
    <name type="scientific">Aureobasidium melanogenum (strain CBS 110374)</name>
    <name type="common">Aureobasidium pullulans var. melanogenum</name>
    <dbReference type="NCBI Taxonomy" id="1043003"/>
    <lineage>
        <taxon>Eukaryota</taxon>
        <taxon>Fungi</taxon>
        <taxon>Dikarya</taxon>
        <taxon>Ascomycota</taxon>
        <taxon>Pezizomycotina</taxon>
        <taxon>Dothideomycetes</taxon>
        <taxon>Dothideomycetidae</taxon>
        <taxon>Dothideales</taxon>
        <taxon>Saccotheciaceae</taxon>
        <taxon>Aureobasidium</taxon>
    </lineage>
</organism>
<dbReference type="PANTHER" id="PTHR38797">
    <property type="entry name" value="NUCLEAR PORE COMPLEX PROTEIN NUP85-RELATED"/>
    <property type="match status" value="1"/>
</dbReference>
<evidence type="ECO:0000313" key="2">
    <source>
        <dbReference type="Proteomes" id="UP000030672"/>
    </source>
</evidence>
<sequence>MDISPQITDCEEYKILSSYLVNSDTTDATIDSLTACATSSLSKDELEPHLRRLWNSFLHLSSQQSYSSKQQDSLVQLLQSLITDASVLKDTDSKEVDFDGSKVWQGLPFFGQQARECWNFPYHKEVDAKTRDAWINVNAFVARLTAVAINEHGGERQGYSALDYSLYGIWSLRSALEEDWENLPGENTTDASVGAAAVWLAYAGPTLKGLSDSNKTYSGKVAKPGSKFKDEEWRGYTKDRWLSWKKELTQAKSLVQDNNISGLVRLALKVIEQ</sequence>
<evidence type="ECO:0000313" key="1">
    <source>
        <dbReference type="EMBL" id="KEQ67657.1"/>
    </source>
</evidence>
<accession>A0A074WCP1</accession>
<dbReference type="Proteomes" id="UP000030672">
    <property type="component" value="Unassembled WGS sequence"/>
</dbReference>
<dbReference type="STRING" id="1043003.A0A074WCP1"/>
<dbReference type="EMBL" id="KL584824">
    <property type="protein sequence ID" value="KEQ67657.1"/>
    <property type="molecule type" value="Genomic_DNA"/>
</dbReference>
<dbReference type="InterPro" id="IPR053204">
    <property type="entry name" value="Oxopyrrolidines_Biosynth-assoc"/>
</dbReference>